<evidence type="ECO:0000313" key="1">
    <source>
        <dbReference type="EMBL" id="AKM12179.1"/>
    </source>
</evidence>
<dbReference type="Gene3D" id="3.90.180.10">
    <property type="entry name" value="Medium-chain alcohol dehydrogenases, catalytic domain"/>
    <property type="match status" value="1"/>
</dbReference>
<organism evidence="1 2">
    <name type="scientific">Croceicoccus naphthovorans</name>
    <dbReference type="NCBI Taxonomy" id="1348774"/>
    <lineage>
        <taxon>Bacteria</taxon>
        <taxon>Pseudomonadati</taxon>
        <taxon>Pseudomonadota</taxon>
        <taxon>Alphaproteobacteria</taxon>
        <taxon>Sphingomonadales</taxon>
        <taxon>Erythrobacteraceae</taxon>
        <taxon>Croceicoccus</taxon>
    </lineage>
</organism>
<dbReference type="PATRIC" id="fig|1348774.3.peg.3954"/>
<dbReference type="PANTHER" id="PTHR43677">
    <property type="entry name" value="SHORT-CHAIN DEHYDROGENASE/REDUCTASE"/>
    <property type="match status" value="1"/>
</dbReference>
<dbReference type="Proteomes" id="UP000035287">
    <property type="component" value="Plasmid p2"/>
</dbReference>
<protein>
    <submittedName>
        <fullName evidence="1">Alcohol dehydrogenase</fullName>
    </submittedName>
</protein>
<dbReference type="RefSeq" id="WP_047824613.1">
    <property type="nucleotide sequence ID" value="NZ_CP011772.1"/>
</dbReference>
<dbReference type="PANTHER" id="PTHR43677:SF11">
    <property type="entry name" value="ZINC-CONTAINING ALCOHOL DEHYDROGENASE"/>
    <property type="match status" value="1"/>
</dbReference>
<dbReference type="InterPro" id="IPR051397">
    <property type="entry name" value="Zn-ADH-like_protein"/>
</dbReference>
<dbReference type="SMART" id="SM00829">
    <property type="entry name" value="PKS_ER"/>
    <property type="match status" value="1"/>
</dbReference>
<dbReference type="GO" id="GO:0016491">
    <property type="term" value="F:oxidoreductase activity"/>
    <property type="evidence" value="ECO:0007669"/>
    <property type="project" value="InterPro"/>
</dbReference>
<sequence>MKAAVLDVLGQTPTYAEFTEPDVQPGEQLVHVRAAAIKQLERLIASGKHYSSPRSLPIVPGLDGVGKLEGGRRVYFMAPRRPYGAMAERAPASLTVPVPVALSDAVAAAVVNPGLAGWLPLVERGRMQPGEHVLILGATGTSGRMAVAIAQHLGAGRVIACGRRQDVLAMLGADATIDLSAPEDQISEAFAGEIDRGLGVVVDYLWARPAELLIGQLARPDVRSSTGDATRFVTVGQMAGPDITLASNALRGSRLELIGSGTGNFPLGGAMKAAIGAVFDLAVNGKLPIVVEQVPLADVASAWAARADPDLRTVLTMGEPA</sequence>
<dbReference type="InterPro" id="IPR036291">
    <property type="entry name" value="NAD(P)-bd_dom_sf"/>
</dbReference>
<dbReference type="InterPro" id="IPR020843">
    <property type="entry name" value="ER"/>
</dbReference>
<dbReference type="SUPFAM" id="SSF50129">
    <property type="entry name" value="GroES-like"/>
    <property type="match status" value="1"/>
</dbReference>
<gene>
    <name evidence="1" type="ORF">AB433_18750</name>
</gene>
<dbReference type="Gene3D" id="3.40.50.720">
    <property type="entry name" value="NAD(P)-binding Rossmann-like Domain"/>
    <property type="match status" value="1"/>
</dbReference>
<dbReference type="EMBL" id="CP011772">
    <property type="protein sequence ID" value="AKM12179.1"/>
    <property type="molecule type" value="Genomic_DNA"/>
</dbReference>
<accession>A0A0G3XNI8</accession>
<name>A0A0G3XNI8_9SPHN</name>
<proteinExistence type="predicted"/>
<geneLocation type="plasmid" evidence="1 2">
    <name>p2</name>
</geneLocation>
<evidence type="ECO:0000313" key="2">
    <source>
        <dbReference type="Proteomes" id="UP000035287"/>
    </source>
</evidence>
<dbReference type="KEGG" id="cna:AB433_18750"/>
<dbReference type="SUPFAM" id="SSF51735">
    <property type="entry name" value="NAD(P)-binding Rossmann-fold domains"/>
    <property type="match status" value="1"/>
</dbReference>
<reference evidence="1 2" key="1">
    <citation type="submission" date="2015-06" db="EMBL/GenBank/DDBJ databases">
        <authorList>
            <person name="Zeng Y."/>
            <person name="Huang Y."/>
        </authorList>
    </citation>
    <scope>NUCLEOTIDE SEQUENCE [LARGE SCALE GENOMIC DNA]</scope>
    <source>
        <strain evidence="1 2">PQ-2</strain>
        <plasmid evidence="2">Plasmid p2</plasmid>
    </source>
</reference>
<keyword evidence="1" id="KW-0614">Plasmid</keyword>
<dbReference type="InterPro" id="IPR011032">
    <property type="entry name" value="GroES-like_sf"/>
</dbReference>
<dbReference type="OrthoDB" id="4190732at2"/>
<keyword evidence="2" id="KW-1185">Reference proteome</keyword>
<dbReference type="AlphaFoldDB" id="A0A0G3XNI8"/>